<gene>
    <name evidence="1" type="ORF">CBG24335</name>
    <name evidence="1" type="ORF">CBG_24335</name>
</gene>
<name>A8WKH4_CAEBR</name>
<keyword evidence="2" id="KW-1185">Reference proteome</keyword>
<dbReference type="KEGG" id="cbr:CBG_24335"/>
<dbReference type="EMBL" id="HE601297">
    <property type="protein sequence ID" value="CAP20969.1"/>
    <property type="molecule type" value="Genomic_DNA"/>
</dbReference>
<accession>A8WKH4</accession>
<dbReference type="HOGENOM" id="CLU_1751336_0_0_1"/>
<dbReference type="Proteomes" id="UP000008549">
    <property type="component" value="Unassembled WGS sequence"/>
</dbReference>
<dbReference type="RefSeq" id="XP_002648221.1">
    <property type="nucleotide sequence ID" value="XM_002648175.1"/>
</dbReference>
<dbReference type="AlphaFoldDB" id="A8WKH4"/>
<evidence type="ECO:0000313" key="2">
    <source>
        <dbReference type="Proteomes" id="UP000008549"/>
    </source>
</evidence>
<sequence length="149" mass="17224">MVLSVFIYYQLAFFKFGGTRNMIKSRYFYSSKGLDLLVTNLEERVKLDLKKCRGIINDVRRMELPRQKAFTAFLGSSLDSQRNIPAMFRSTWKHAKLITKNLDKFNIDKSSVVCITRDGATTMSSLCSNLNMKSIHCYAHLLQLVNFSY</sequence>
<proteinExistence type="predicted"/>
<dbReference type="GeneID" id="8590224"/>
<reference evidence="1 2" key="1">
    <citation type="journal article" date="2003" name="PLoS Biol.">
        <title>The genome sequence of Caenorhabditis briggsae: a platform for comparative genomics.</title>
        <authorList>
            <person name="Stein L.D."/>
            <person name="Bao Z."/>
            <person name="Blasiar D."/>
            <person name="Blumenthal T."/>
            <person name="Brent M.R."/>
            <person name="Chen N."/>
            <person name="Chinwalla A."/>
            <person name="Clarke L."/>
            <person name="Clee C."/>
            <person name="Coghlan A."/>
            <person name="Coulson A."/>
            <person name="D'Eustachio P."/>
            <person name="Fitch D.H."/>
            <person name="Fulton L.A."/>
            <person name="Fulton R.E."/>
            <person name="Griffiths-Jones S."/>
            <person name="Harris T.W."/>
            <person name="Hillier L.W."/>
            <person name="Kamath R."/>
            <person name="Kuwabara P.E."/>
            <person name="Mardis E.R."/>
            <person name="Marra M.A."/>
            <person name="Miner T.L."/>
            <person name="Minx P."/>
            <person name="Mullikin J.C."/>
            <person name="Plumb R.W."/>
            <person name="Rogers J."/>
            <person name="Schein J.E."/>
            <person name="Sohrmann M."/>
            <person name="Spieth J."/>
            <person name="Stajich J.E."/>
            <person name="Wei C."/>
            <person name="Willey D."/>
            <person name="Wilson R.K."/>
            <person name="Durbin R."/>
            <person name="Waterston R.H."/>
        </authorList>
    </citation>
    <scope>NUCLEOTIDE SEQUENCE [LARGE SCALE GENOMIC DNA]</scope>
    <source>
        <strain evidence="1 2">AF16</strain>
    </source>
</reference>
<protein>
    <submittedName>
        <fullName evidence="1">Protein CBG24335</fullName>
    </submittedName>
</protein>
<evidence type="ECO:0000313" key="1">
    <source>
        <dbReference type="EMBL" id="CAP20969.1"/>
    </source>
</evidence>
<organism evidence="1 2">
    <name type="scientific">Caenorhabditis briggsae</name>
    <dbReference type="NCBI Taxonomy" id="6238"/>
    <lineage>
        <taxon>Eukaryota</taxon>
        <taxon>Metazoa</taxon>
        <taxon>Ecdysozoa</taxon>
        <taxon>Nematoda</taxon>
        <taxon>Chromadorea</taxon>
        <taxon>Rhabditida</taxon>
        <taxon>Rhabditina</taxon>
        <taxon>Rhabditomorpha</taxon>
        <taxon>Rhabditoidea</taxon>
        <taxon>Rhabditidae</taxon>
        <taxon>Peloderinae</taxon>
        <taxon>Caenorhabditis</taxon>
    </lineage>
</organism>
<reference evidence="1 2" key="2">
    <citation type="journal article" date="2011" name="PLoS Genet.">
        <title>Caenorhabditis briggsae recombinant inbred line genotypes reveal inter-strain incompatibility and the evolution of recombination.</title>
        <authorList>
            <person name="Ross J.A."/>
            <person name="Koboldt D.C."/>
            <person name="Staisch J.E."/>
            <person name="Chamberlin H.M."/>
            <person name="Gupta B.P."/>
            <person name="Miller R.D."/>
            <person name="Baird S.E."/>
            <person name="Haag E.S."/>
        </authorList>
    </citation>
    <scope>NUCLEOTIDE SEQUENCE [LARGE SCALE GENOMIC DNA]</scope>
    <source>
        <strain evidence="1 2">AF16</strain>
    </source>
</reference>
<dbReference type="CTD" id="8590224"/>